<keyword evidence="2" id="KW-0472">Membrane</keyword>
<keyword evidence="4" id="KW-1185">Reference proteome</keyword>
<dbReference type="GeneID" id="85196978"/>
<dbReference type="RefSeq" id="WP_316559885.1">
    <property type="nucleotide sequence ID" value="NZ_CP131062.1"/>
</dbReference>
<feature type="transmembrane region" description="Helical" evidence="2">
    <location>
        <begin position="12"/>
        <end position="30"/>
    </location>
</feature>
<proteinExistence type="predicted"/>
<protein>
    <submittedName>
        <fullName evidence="3">Uncharacterized protein</fullName>
    </submittedName>
</protein>
<dbReference type="AlphaFoldDB" id="A0AA97A7T5"/>
<sequence>MAIDIKKIMPALLLALLGLIFVFWNIYVILKSNAASLWDLKGPIVLIITGLLLFVFAVYYARNEDRQYKDEDDPEDEIEIIYEFDEVGESDESGEMIDSDKIEPESENAEEEK</sequence>
<keyword evidence="2" id="KW-0812">Transmembrane</keyword>
<dbReference type="KEGG" id="mees:MmiEs2_05280"/>
<gene>
    <name evidence="3" type="ORF">MmiEs2_05280</name>
</gene>
<dbReference type="EMBL" id="CP131062">
    <property type="protein sequence ID" value="WNY28343.1"/>
    <property type="molecule type" value="Genomic_DNA"/>
</dbReference>
<name>A0AA97A7T5_9EURY</name>
<feature type="transmembrane region" description="Helical" evidence="2">
    <location>
        <begin position="42"/>
        <end position="61"/>
    </location>
</feature>
<evidence type="ECO:0000256" key="1">
    <source>
        <dbReference type="SAM" id="MobiDB-lite"/>
    </source>
</evidence>
<reference evidence="3 4" key="1">
    <citation type="submission" date="2023-07" db="EMBL/GenBank/DDBJ databases">
        <title>Closed genome sequence of Methanimicrococcus sp. Es2.</title>
        <authorList>
            <person name="Protasov E."/>
            <person name="Platt K."/>
            <person name="Reeh H."/>
            <person name="Poehlein A."/>
            <person name="Daniel R."/>
            <person name="Brune A."/>
        </authorList>
    </citation>
    <scope>NUCLEOTIDE SEQUENCE [LARGE SCALE GENOMIC DNA]</scope>
    <source>
        <strain evidence="3 4">Es2</strain>
    </source>
</reference>
<evidence type="ECO:0000313" key="3">
    <source>
        <dbReference type="EMBL" id="WNY28343.1"/>
    </source>
</evidence>
<feature type="region of interest" description="Disordered" evidence="1">
    <location>
        <begin position="86"/>
        <end position="113"/>
    </location>
</feature>
<feature type="compositionally biased region" description="Acidic residues" evidence="1">
    <location>
        <begin position="86"/>
        <end position="97"/>
    </location>
</feature>
<organism evidence="3 4">
    <name type="scientific">Methanimicrococcus stummii</name>
    <dbReference type="NCBI Taxonomy" id="3028294"/>
    <lineage>
        <taxon>Archaea</taxon>
        <taxon>Methanobacteriati</taxon>
        <taxon>Methanobacteriota</taxon>
        <taxon>Stenosarchaea group</taxon>
        <taxon>Methanomicrobia</taxon>
        <taxon>Methanosarcinales</taxon>
        <taxon>Methanosarcinaceae</taxon>
        <taxon>Methanimicrococcus</taxon>
    </lineage>
</organism>
<dbReference type="Proteomes" id="UP001302662">
    <property type="component" value="Chromosome"/>
</dbReference>
<keyword evidence="2" id="KW-1133">Transmembrane helix</keyword>
<accession>A0AA97A7T5</accession>
<evidence type="ECO:0000313" key="4">
    <source>
        <dbReference type="Proteomes" id="UP001302662"/>
    </source>
</evidence>
<evidence type="ECO:0000256" key="2">
    <source>
        <dbReference type="SAM" id="Phobius"/>
    </source>
</evidence>